<keyword evidence="2" id="KW-1185">Reference proteome</keyword>
<protein>
    <submittedName>
        <fullName evidence="1">Uncharacterized protein</fullName>
    </submittedName>
</protein>
<organism evidence="1 2">
    <name type="scientific">Clathrospora elynae</name>
    <dbReference type="NCBI Taxonomy" id="706981"/>
    <lineage>
        <taxon>Eukaryota</taxon>
        <taxon>Fungi</taxon>
        <taxon>Dikarya</taxon>
        <taxon>Ascomycota</taxon>
        <taxon>Pezizomycotina</taxon>
        <taxon>Dothideomycetes</taxon>
        <taxon>Pleosporomycetidae</taxon>
        <taxon>Pleosporales</taxon>
        <taxon>Diademaceae</taxon>
        <taxon>Clathrospora</taxon>
    </lineage>
</organism>
<dbReference type="EMBL" id="ML976088">
    <property type="protein sequence ID" value="KAF1939088.1"/>
    <property type="molecule type" value="Genomic_DNA"/>
</dbReference>
<proteinExistence type="predicted"/>
<dbReference type="AlphaFoldDB" id="A0A6A5SHL6"/>
<sequence length="117" mass="12777">MTTGPTDARENEAFTILVSRQGRYLGSSNQRQISRRSLLGNGIILRHSRNRDYCSYSQTGASVTDIPPLSWDEPLAIAGPTTHKAKFGLLLPILMALGITADWTASPSPSRTHLLGR</sequence>
<gene>
    <name evidence="1" type="ORF">EJ02DRAFT_265972</name>
</gene>
<evidence type="ECO:0000313" key="1">
    <source>
        <dbReference type="EMBL" id="KAF1939088.1"/>
    </source>
</evidence>
<reference evidence="1" key="1">
    <citation type="journal article" date="2020" name="Stud. Mycol.">
        <title>101 Dothideomycetes genomes: a test case for predicting lifestyles and emergence of pathogens.</title>
        <authorList>
            <person name="Haridas S."/>
            <person name="Albert R."/>
            <person name="Binder M."/>
            <person name="Bloem J."/>
            <person name="Labutti K."/>
            <person name="Salamov A."/>
            <person name="Andreopoulos B."/>
            <person name="Baker S."/>
            <person name="Barry K."/>
            <person name="Bills G."/>
            <person name="Bluhm B."/>
            <person name="Cannon C."/>
            <person name="Castanera R."/>
            <person name="Culley D."/>
            <person name="Daum C."/>
            <person name="Ezra D."/>
            <person name="Gonzalez J."/>
            <person name="Henrissat B."/>
            <person name="Kuo A."/>
            <person name="Liang C."/>
            <person name="Lipzen A."/>
            <person name="Lutzoni F."/>
            <person name="Magnuson J."/>
            <person name="Mondo S."/>
            <person name="Nolan M."/>
            <person name="Ohm R."/>
            <person name="Pangilinan J."/>
            <person name="Park H.-J."/>
            <person name="Ramirez L."/>
            <person name="Alfaro M."/>
            <person name="Sun H."/>
            <person name="Tritt A."/>
            <person name="Yoshinaga Y."/>
            <person name="Zwiers L.-H."/>
            <person name="Turgeon B."/>
            <person name="Goodwin S."/>
            <person name="Spatafora J."/>
            <person name="Crous P."/>
            <person name="Grigoriev I."/>
        </authorList>
    </citation>
    <scope>NUCLEOTIDE SEQUENCE</scope>
    <source>
        <strain evidence="1">CBS 161.51</strain>
    </source>
</reference>
<name>A0A6A5SHL6_9PLEO</name>
<dbReference type="Proteomes" id="UP000800038">
    <property type="component" value="Unassembled WGS sequence"/>
</dbReference>
<evidence type="ECO:0000313" key="2">
    <source>
        <dbReference type="Proteomes" id="UP000800038"/>
    </source>
</evidence>
<accession>A0A6A5SHL6</accession>